<dbReference type="Proteomes" id="UP000193884">
    <property type="component" value="Unassembled WGS sequence"/>
</dbReference>
<accession>A0ABX3X8M3</accession>
<proteinExistence type="predicted"/>
<dbReference type="InterPro" id="IPR025737">
    <property type="entry name" value="FApF"/>
</dbReference>
<feature type="chain" id="PRO_5047112183" evidence="1">
    <location>
        <begin position="20"/>
        <end position="347"/>
    </location>
</feature>
<protein>
    <submittedName>
        <fullName evidence="2">Phenol degradation protein meta</fullName>
    </submittedName>
</protein>
<dbReference type="Pfam" id="PF13557">
    <property type="entry name" value="Phenol_MetA_deg"/>
    <property type="match status" value="1"/>
</dbReference>
<comment type="caution">
    <text evidence="2">The sequence shown here is derived from an EMBL/GenBank/DDBJ whole genome shotgun (WGS) entry which is preliminary data.</text>
</comment>
<evidence type="ECO:0000313" key="2">
    <source>
        <dbReference type="EMBL" id="OSJ33176.1"/>
    </source>
</evidence>
<evidence type="ECO:0000313" key="3">
    <source>
        <dbReference type="Proteomes" id="UP000193884"/>
    </source>
</evidence>
<reference evidence="2 3" key="1">
    <citation type="submission" date="2017-03" db="EMBL/GenBank/DDBJ databases">
        <title>Whole genome sequences of fourteen strains of Bradyrhizobium canariense and one strain of Bradyrhizobium japonicum isolated from Lupinus (Papilionoideae: Genisteae) species in Algeria.</title>
        <authorList>
            <person name="Crovadore J."/>
            <person name="Chekireb D."/>
            <person name="Brachmann A."/>
            <person name="Chablais R."/>
            <person name="Cochard B."/>
            <person name="Lefort F."/>
        </authorList>
    </citation>
    <scope>NUCLEOTIDE SEQUENCE [LARGE SCALE GENOMIC DNA]</scope>
    <source>
        <strain evidence="2 3">UBMAN05</strain>
    </source>
</reference>
<keyword evidence="3" id="KW-1185">Reference proteome</keyword>
<feature type="signal peptide" evidence="1">
    <location>
        <begin position="1"/>
        <end position="19"/>
    </location>
</feature>
<keyword evidence="1" id="KW-0732">Signal</keyword>
<gene>
    <name evidence="2" type="ORF">BST63_06210</name>
</gene>
<name>A0ABX3X8M3_9BRAD</name>
<evidence type="ECO:0000256" key="1">
    <source>
        <dbReference type="SAM" id="SignalP"/>
    </source>
</evidence>
<dbReference type="EMBL" id="NAFK01000137">
    <property type="protein sequence ID" value="OSJ33176.1"/>
    <property type="molecule type" value="Genomic_DNA"/>
</dbReference>
<sequence>MSAALLTSSLLLSAPSAFADENGISFWIPGLFGSLVATPQQPGWSLANIYYHTSVSAGADVARAREFTLGRVPGNLNVNANLNLHLNASGDLGLVLPSYVFATPVLGGQASVSLLAAYGVVGTSLAGTLSGVLTTPFGNVPFARSDTISDTTWGFGDLAPQFALRWNAGVHNYMTYITGDIPVGAYQSDRLSNLGIGHGAIDAGGGYTYFNPQTGHEFSGVLGFTYNFKNTATQYQSGVDMHFDWGASQFLSKQVMVGLVGYVYKGLGCDSGSGDRVGGFQSQVVGIGPQIGFLFPVGDMQGYLNVKAYGEFAAENRPSGWNTWVTFSISPPAPGAPPTTKPVVRKY</sequence>
<organism evidence="2 3">
    <name type="scientific">Bradyrhizobium canariense</name>
    <dbReference type="NCBI Taxonomy" id="255045"/>
    <lineage>
        <taxon>Bacteria</taxon>
        <taxon>Pseudomonadati</taxon>
        <taxon>Pseudomonadota</taxon>
        <taxon>Alphaproteobacteria</taxon>
        <taxon>Hyphomicrobiales</taxon>
        <taxon>Nitrobacteraceae</taxon>
        <taxon>Bradyrhizobium</taxon>
    </lineage>
</organism>